<keyword evidence="2" id="KW-1185">Reference proteome</keyword>
<dbReference type="InterPro" id="IPR011048">
    <property type="entry name" value="Haem_d1_sf"/>
</dbReference>
<organism evidence="1 2">
    <name type="scientific">Pseudoalteromonas neustonica</name>
    <dbReference type="NCBI Taxonomy" id="1840331"/>
    <lineage>
        <taxon>Bacteria</taxon>
        <taxon>Pseudomonadati</taxon>
        <taxon>Pseudomonadota</taxon>
        <taxon>Gammaproteobacteria</taxon>
        <taxon>Alteromonadales</taxon>
        <taxon>Pseudoalteromonadaceae</taxon>
        <taxon>Pseudoalteromonas</taxon>
    </lineage>
</organism>
<reference evidence="1 2" key="1">
    <citation type="submission" date="2019-07" db="EMBL/GenBank/DDBJ databases">
        <title>Diversity of Bacteria from Kongsfjorden, Arctic.</title>
        <authorList>
            <person name="Yu Y."/>
        </authorList>
    </citation>
    <scope>NUCLEOTIDE SEQUENCE [LARGE SCALE GENOMIC DNA]</scope>
    <source>
        <strain evidence="1 2">SM1927</strain>
    </source>
</reference>
<dbReference type="InterPro" id="IPR015943">
    <property type="entry name" value="WD40/YVTN_repeat-like_dom_sf"/>
</dbReference>
<dbReference type="SUPFAM" id="SSF51004">
    <property type="entry name" value="C-terminal (heme d1) domain of cytochrome cd1-nitrite reductase"/>
    <property type="match status" value="1"/>
</dbReference>
<dbReference type="RefSeq" id="WP_145239913.1">
    <property type="nucleotide sequence ID" value="NZ_VNFF01000014.1"/>
</dbReference>
<gene>
    <name evidence="1" type="ORF">FQP85_14465</name>
</gene>
<evidence type="ECO:0000313" key="1">
    <source>
        <dbReference type="EMBL" id="TVU81920.1"/>
    </source>
</evidence>
<evidence type="ECO:0008006" key="3">
    <source>
        <dbReference type="Google" id="ProtNLM"/>
    </source>
</evidence>
<dbReference type="Gene3D" id="2.130.10.10">
    <property type="entry name" value="YVTN repeat-like/Quinoprotein amine dehydrogenase"/>
    <property type="match status" value="2"/>
</dbReference>
<dbReference type="PROSITE" id="PS51257">
    <property type="entry name" value="PROKAR_LIPOPROTEIN"/>
    <property type="match status" value="1"/>
</dbReference>
<dbReference type="Proteomes" id="UP000317938">
    <property type="component" value="Unassembled WGS sequence"/>
</dbReference>
<accession>A0ABY3FB60</accession>
<name>A0ABY3FB60_9GAMM</name>
<dbReference type="EMBL" id="VNFF01000014">
    <property type="protein sequence ID" value="TVU81920.1"/>
    <property type="molecule type" value="Genomic_DNA"/>
</dbReference>
<comment type="caution">
    <text evidence="1">The sequence shown here is derived from an EMBL/GenBank/DDBJ whole genome shotgun (WGS) entry which is preliminary data.</text>
</comment>
<proteinExistence type="predicted"/>
<protein>
    <recommendedName>
        <fullName evidence="3">5-methyltetrahydrofolate--homocysteine methyltransferase</fullName>
    </recommendedName>
</protein>
<evidence type="ECO:0000313" key="2">
    <source>
        <dbReference type="Proteomes" id="UP000317938"/>
    </source>
</evidence>
<sequence length="429" mass="46892">MILPNFKTSLIASMVTVLCACNSEIDDLADKNAGLADNHDHIGITSTGRLAISHADTANVSIFDTDNDTLLEMFNTANIVSGLYASPNNRFAVLIQRADNYVEFIDGGLYQEDHDDHLHDYEQLPSFSGFTLTNDKPTHFDISEQQAALFFDGNIDAGIPASFAILTDTSIEDGEILAAHSFNNAMHGTAQIRGESVITTYRSEDITSVLPNYVEQLHIHGDHFHQEQRFAVDCPALHGSAQNHQHIAFGCSDGVLVITEKGGVFNAAKVANLNSFAEGTRIGTIKASEHSELFLGIAQSKLFYTIDPASAEMTQLAWQQNTENTVLASALDRITGEFYVLESDGFLSVLHAEDDWQVSARFKVLENPAGNYALAASAADDTLYISDANNQTVLSIDTHEQTTKTILNLDFIPNQITWLGIAAESKHEH</sequence>